<dbReference type="EMBL" id="CAJNON010000185">
    <property type="protein sequence ID" value="CAF1080082.1"/>
    <property type="molecule type" value="Genomic_DNA"/>
</dbReference>
<organism evidence="1 2">
    <name type="scientific">Adineta steineri</name>
    <dbReference type="NCBI Taxonomy" id="433720"/>
    <lineage>
        <taxon>Eukaryota</taxon>
        <taxon>Metazoa</taxon>
        <taxon>Spiralia</taxon>
        <taxon>Gnathifera</taxon>
        <taxon>Rotifera</taxon>
        <taxon>Eurotatoria</taxon>
        <taxon>Bdelloidea</taxon>
        <taxon>Adinetida</taxon>
        <taxon>Adinetidae</taxon>
        <taxon>Adineta</taxon>
    </lineage>
</organism>
<reference evidence="1" key="1">
    <citation type="submission" date="2021-02" db="EMBL/GenBank/DDBJ databases">
        <authorList>
            <person name="Nowell W R."/>
        </authorList>
    </citation>
    <scope>NUCLEOTIDE SEQUENCE</scope>
</reference>
<dbReference type="OrthoDB" id="10343033at2759"/>
<gene>
    <name evidence="1" type="ORF">VCS650_LOCUS18963</name>
</gene>
<evidence type="ECO:0000313" key="1">
    <source>
        <dbReference type="EMBL" id="CAF1080082.1"/>
    </source>
</evidence>
<dbReference type="AlphaFoldDB" id="A0A814MMW8"/>
<proteinExistence type="predicted"/>
<protein>
    <submittedName>
        <fullName evidence="1">Uncharacterized protein</fullName>
    </submittedName>
</protein>
<name>A0A814MMW8_9BILA</name>
<evidence type="ECO:0000313" key="2">
    <source>
        <dbReference type="Proteomes" id="UP000663891"/>
    </source>
</evidence>
<accession>A0A814MMW8</accession>
<dbReference type="Proteomes" id="UP000663891">
    <property type="component" value="Unassembled WGS sequence"/>
</dbReference>
<comment type="caution">
    <text evidence="1">The sequence shown here is derived from an EMBL/GenBank/DDBJ whole genome shotgun (WGS) entry which is preliminary data.</text>
</comment>
<sequence length="77" mass="8726">MYSQHDLELLREYIFGVLQLRKDLKNNEDAIAARALLGMVATDIEHQKGAIEYDLNVAAQQFNLANPGRGEFTSKFN</sequence>